<comment type="pathway">
    <text evidence="10">Lipid metabolism; phospholipid metabolism.</text>
</comment>
<evidence type="ECO:0000256" key="7">
    <source>
        <dbReference type="ARBA" id="ARBA00023264"/>
    </source>
</evidence>
<protein>
    <recommendedName>
        <fullName evidence="8 10">Phosphate acyltransferase</fullName>
        <ecNumber evidence="8 10">2.3.1.274</ecNumber>
    </recommendedName>
    <alternativeName>
        <fullName evidence="10">Acyl-ACP phosphotransacylase</fullName>
    </alternativeName>
    <alternativeName>
        <fullName evidence="10">Acyl-[acyl-carrier-protein]--phosphate acyltransferase</fullName>
    </alternativeName>
    <alternativeName>
        <fullName evidence="10">Phosphate-acyl-ACP acyltransferase</fullName>
    </alternativeName>
</protein>
<keyword evidence="4 10" id="KW-0808">Transferase</keyword>
<proteinExistence type="inferred from homology"/>
<dbReference type="PANTHER" id="PTHR30100:SF1">
    <property type="entry name" value="PHOSPHATE ACYLTRANSFERASE"/>
    <property type="match status" value="1"/>
</dbReference>
<sequence length="327" mass="35032">MRVIVDAFGGDDAPLAVLQGCELALKEYDGVEITLVGDIPTMKKVASEHQIDLSQMELIQADDIFDIHTDPVEIRRSMSNSSMAVGLKELAAGNGDAFLSAGSTGALLVGATAFVKRIKGVKRAALAPIMPSATGCFMLIDGGANLDCRPEMLQQFGLMGSIYINKIMEVPSPRVGLANIGAEETKGGELQLEAYQLLKQSNINFIGNVEARDIPLGACDVVVADGFAGNMILKSVEGMGALMIKELKDMFFASTKTKIAALLLKGQLKQFKKRMDYTEYGGAPLMGIAKPVIKAHGSSNPNAFKNAIRQAKEFVQKEVIHEIIANL</sequence>
<comment type="catalytic activity">
    <reaction evidence="1 10">
        <text>a fatty acyl-[ACP] + phosphate = an acyl phosphate + holo-[ACP]</text>
        <dbReference type="Rhea" id="RHEA:42292"/>
        <dbReference type="Rhea" id="RHEA-COMP:9685"/>
        <dbReference type="Rhea" id="RHEA-COMP:14125"/>
        <dbReference type="ChEBI" id="CHEBI:43474"/>
        <dbReference type="ChEBI" id="CHEBI:59918"/>
        <dbReference type="ChEBI" id="CHEBI:64479"/>
        <dbReference type="ChEBI" id="CHEBI:138651"/>
        <dbReference type="EC" id="2.3.1.274"/>
    </reaction>
</comment>
<organism evidence="11 12">
    <name type="scientific">Clostridium facile</name>
    <dbReference type="NCBI Taxonomy" id="2763035"/>
    <lineage>
        <taxon>Bacteria</taxon>
        <taxon>Bacillati</taxon>
        <taxon>Bacillota</taxon>
        <taxon>Clostridia</taxon>
        <taxon>Eubacteriales</taxon>
        <taxon>Clostridiaceae</taxon>
        <taxon>Clostridium</taxon>
    </lineage>
</organism>
<dbReference type="SUPFAM" id="SSF53659">
    <property type="entry name" value="Isocitrate/Isopropylmalate dehydrogenase-like"/>
    <property type="match status" value="1"/>
</dbReference>
<reference evidence="11 12" key="1">
    <citation type="submission" date="2020-08" db="EMBL/GenBank/DDBJ databases">
        <title>Genome public.</title>
        <authorList>
            <person name="Liu C."/>
            <person name="Sun Q."/>
        </authorList>
    </citation>
    <scope>NUCLEOTIDE SEQUENCE [LARGE SCALE GENOMIC DNA]</scope>
    <source>
        <strain evidence="11 12">NSJ-27</strain>
    </source>
</reference>
<dbReference type="Pfam" id="PF02504">
    <property type="entry name" value="FA_synthesis"/>
    <property type="match status" value="1"/>
</dbReference>
<keyword evidence="3 10" id="KW-0444">Lipid biosynthesis</keyword>
<dbReference type="NCBIfam" id="TIGR00182">
    <property type="entry name" value="plsX"/>
    <property type="match status" value="1"/>
</dbReference>
<keyword evidence="11" id="KW-0012">Acyltransferase</keyword>
<evidence type="ECO:0000256" key="4">
    <source>
        <dbReference type="ARBA" id="ARBA00022679"/>
    </source>
</evidence>
<evidence type="ECO:0000256" key="10">
    <source>
        <dbReference type="HAMAP-Rule" id="MF_00019"/>
    </source>
</evidence>
<accession>A0ABR7IRG7</accession>
<dbReference type="InterPro" id="IPR012281">
    <property type="entry name" value="Phospholipid_synth_PlsX-like"/>
</dbReference>
<keyword evidence="7 10" id="KW-1208">Phospholipid metabolism</keyword>
<dbReference type="PIRSF" id="PIRSF002465">
    <property type="entry name" value="Phsphlp_syn_PlsX"/>
    <property type="match status" value="1"/>
</dbReference>
<dbReference type="GO" id="GO:0016746">
    <property type="term" value="F:acyltransferase activity"/>
    <property type="evidence" value="ECO:0007669"/>
    <property type="project" value="UniProtKB-KW"/>
</dbReference>
<evidence type="ECO:0000256" key="8">
    <source>
        <dbReference type="ARBA" id="ARBA00024069"/>
    </source>
</evidence>
<dbReference type="HAMAP" id="MF_00019">
    <property type="entry name" value="PlsX"/>
    <property type="match status" value="1"/>
</dbReference>
<dbReference type="InterPro" id="IPR003664">
    <property type="entry name" value="FA_synthesis"/>
</dbReference>
<comment type="caution">
    <text evidence="11">The sequence shown here is derived from an EMBL/GenBank/DDBJ whole genome shotgun (WGS) entry which is preliminary data.</text>
</comment>
<evidence type="ECO:0000256" key="3">
    <source>
        <dbReference type="ARBA" id="ARBA00022516"/>
    </source>
</evidence>
<comment type="subcellular location">
    <subcellularLocation>
        <location evidence="10">Cytoplasm</location>
    </subcellularLocation>
    <text evidence="10">Associated with the membrane possibly through PlsY.</text>
</comment>
<keyword evidence="12" id="KW-1185">Reference proteome</keyword>
<keyword evidence="2 10" id="KW-0963">Cytoplasm</keyword>
<dbReference type="EC" id="2.3.1.274" evidence="8 10"/>
<name>A0ABR7IRG7_9CLOT</name>
<evidence type="ECO:0000256" key="5">
    <source>
        <dbReference type="ARBA" id="ARBA00023098"/>
    </source>
</evidence>
<comment type="subunit">
    <text evidence="9 10">Homodimer. Probably interacts with PlsY.</text>
</comment>
<comment type="similarity">
    <text evidence="10">Belongs to the PlsX family.</text>
</comment>
<comment type="function">
    <text evidence="10">Catalyzes the reversible formation of acyl-phosphate (acyl-PO(4)) from acyl-[acyl-carrier-protein] (acyl-ACP). This enzyme utilizes acyl-ACP as fatty acyl donor, but not acyl-CoA.</text>
</comment>
<dbReference type="PANTHER" id="PTHR30100">
    <property type="entry name" value="FATTY ACID/PHOSPHOLIPID SYNTHESIS PROTEIN PLSX"/>
    <property type="match status" value="1"/>
</dbReference>
<evidence type="ECO:0000313" key="11">
    <source>
        <dbReference type="EMBL" id="MBC5787744.1"/>
    </source>
</evidence>
<dbReference type="Proteomes" id="UP000649151">
    <property type="component" value="Unassembled WGS sequence"/>
</dbReference>
<dbReference type="Gene3D" id="3.40.718.10">
    <property type="entry name" value="Isopropylmalate Dehydrogenase"/>
    <property type="match status" value="1"/>
</dbReference>
<dbReference type="EMBL" id="JACOQK010000001">
    <property type="protein sequence ID" value="MBC5787744.1"/>
    <property type="molecule type" value="Genomic_DNA"/>
</dbReference>
<evidence type="ECO:0000256" key="9">
    <source>
        <dbReference type="ARBA" id="ARBA00046608"/>
    </source>
</evidence>
<gene>
    <name evidence="10 11" type="primary">plsX</name>
    <name evidence="11" type="ORF">H8Z77_06905</name>
</gene>
<keyword evidence="6 10" id="KW-0594">Phospholipid biosynthesis</keyword>
<evidence type="ECO:0000256" key="1">
    <source>
        <dbReference type="ARBA" id="ARBA00001232"/>
    </source>
</evidence>
<evidence type="ECO:0000256" key="2">
    <source>
        <dbReference type="ARBA" id="ARBA00022490"/>
    </source>
</evidence>
<evidence type="ECO:0000256" key="6">
    <source>
        <dbReference type="ARBA" id="ARBA00023209"/>
    </source>
</evidence>
<evidence type="ECO:0000313" key="12">
    <source>
        <dbReference type="Proteomes" id="UP000649151"/>
    </source>
</evidence>
<dbReference type="RefSeq" id="WP_186996579.1">
    <property type="nucleotide sequence ID" value="NZ_JACOQK010000001.1"/>
</dbReference>
<keyword evidence="5 10" id="KW-0443">Lipid metabolism</keyword>